<evidence type="ECO:0000313" key="1">
    <source>
        <dbReference type="EMBL" id="KAI0092171.1"/>
    </source>
</evidence>
<reference evidence="1" key="1">
    <citation type="journal article" date="2021" name="Environ. Microbiol.">
        <title>Gene family expansions and transcriptome signatures uncover fungal adaptations to wood decay.</title>
        <authorList>
            <person name="Hage H."/>
            <person name="Miyauchi S."/>
            <person name="Viragh M."/>
            <person name="Drula E."/>
            <person name="Min B."/>
            <person name="Chaduli D."/>
            <person name="Navarro D."/>
            <person name="Favel A."/>
            <person name="Norest M."/>
            <person name="Lesage-Meessen L."/>
            <person name="Balint B."/>
            <person name="Merenyi Z."/>
            <person name="de Eugenio L."/>
            <person name="Morin E."/>
            <person name="Martinez A.T."/>
            <person name="Baldrian P."/>
            <person name="Stursova M."/>
            <person name="Martinez M.J."/>
            <person name="Novotny C."/>
            <person name="Magnuson J.K."/>
            <person name="Spatafora J.W."/>
            <person name="Maurice S."/>
            <person name="Pangilinan J."/>
            <person name="Andreopoulos W."/>
            <person name="LaButti K."/>
            <person name="Hundley H."/>
            <person name="Na H."/>
            <person name="Kuo A."/>
            <person name="Barry K."/>
            <person name="Lipzen A."/>
            <person name="Henrissat B."/>
            <person name="Riley R."/>
            <person name="Ahrendt S."/>
            <person name="Nagy L.G."/>
            <person name="Grigoriev I.V."/>
            <person name="Martin F."/>
            <person name="Rosso M.N."/>
        </authorList>
    </citation>
    <scope>NUCLEOTIDE SEQUENCE</scope>
    <source>
        <strain evidence="1">CBS 384.51</strain>
    </source>
</reference>
<name>A0ACB8UDB4_9APHY</name>
<comment type="caution">
    <text evidence="1">The sequence shown here is derived from an EMBL/GenBank/DDBJ whole genome shotgun (WGS) entry which is preliminary data.</text>
</comment>
<proteinExistence type="predicted"/>
<dbReference type="EMBL" id="MU274904">
    <property type="protein sequence ID" value="KAI0092171.1"/>
    <property type="molecule type" value="Genomic_DNA"/>
</dbReference>
<evidence type="ECO:0000313" key="2">
    <source>
        <dbReference type="Proteomes" id="UP001055072"/>
    </source>
</evidence>
<dbReference type="Proteomes" id="UP001055072">
    <property type="component" value="Unassembled WGS sequence"/>
</dbReference>
<keyword evidence="2" id="KW-1185">Reference proteome</keyword>
<protein>
    <submittedName>
        <fullName evidence="1">Uncharacterized protein</fullName>
    </submittedName>
</protein>
<sequence length="1131" mass="122072">MFPLIPSLSLALASFIASTFVILRIVIPILPPHPLSRRVSPSEFGLPDFKKLSPADKSHLWLALLDIAAVGFFLWQALTEYSGGTSGLGVVLDPVSAIRLWLATTLRQTCLLIVAALTLLHVRKGHAVGLGKIHWMLWAPTLLLVVTSTAVAGILAETGVQSYFWGLLGYSTLVAVLSSAGFACLIGTLLTIRGNLVALHGMRDSWPPAHVESEKPHQSFDTIDVDALKDGSSWITSQASSRCASISAFSFSTHHTSDSRMQSNASSGINVSMAMASNLSIPAKSQFWFNPVISKSGRSSPILPAPLPTHYRSSTPQSYNVDDGTNSFRSPCPRPRMGSQSSWLTEHSSQPTLSAWSFPLTSPSSPSSSTPNFYSAFLQTPEISPIESPDRLSPAMVDTSVIGGYGYAGEATRIDSGASGPALLGNEVDVSVYRALGWFLIIWIPMGLALPYYITVHSHTPATSPWAEYLLILSVTISSPLLAANILLRSPLPITRGLFETHAGPPSIVMRSPSPPSSTFVHEYKRSGSVTVMEGSCSGDVWLNTGNAIEDKGRVGRTLGLLVPKPKLSITPLENKDIKNVPFTTQLPIQTPISQQSTPEAQRTDGIDFDTQGEIRTRKESKASSYFSSADDHLTSQIMIAQRRYSAVAMTVILPPSPQRDISEDATPTAAIDATPSNTKKTGHLRPRSLSSISVPCSPVSAPPTSPLPPTPPSLKSFKSQAAAKRLAQRRSLSTLEGLSFGPADNTTEIDAALLPLLVPVIKVGDDVTTTENWRTSTPKSSRKNEERKSKVTSNSGETSTSDPSSSLPRKSQTNGRKKSTPTRKRHYFSLPNLSQVDDGMRSFTTWRQDLSQAIDGNTSICDDFFINDIHPSVSKEDLSVLPSSSTSNNGRFLTDFLDSSLDVPSSVTGSKFPSLATLSSALDKELQMPSASAASGVPMCDFDPSMDCLGVSTPQESKMLPRCPRDATSGLSLTSSSTSYLKFNENTSSMELSSDFGQHVKAVQPLVLKSKTRKLKSRLSKSADQENVSPVPLAAKRRLRQLSLLKKQDTNIGIDSDASSWNTQPLSMKGKGKRSGDGESVHRESTSSFKKPLNPLKLIRTETTKERAKLRETEVLPSIVIRPPSDTFSL</sequence>
<accession>A0ACB8UDB4</accession>
<gene>
    <name evidence="1" type="ORF">BDY19DRAFT_983646</name>
</gene>
<organism evidence="1 2">
    <name type="scientific">Irpex rosettiformis</name>
    <dbReference type="NCBI Taxonomy" id="378272"/>
    <lineage>
        <taxon>Eukaryota</taxon>
        <taxon>Fungi</taxon>
        <taxon>Dikarya</taxon>
        <taxon>Basidiomycota</taxon>
        <taxon>Agaricomycotina</taxon>
        <taxon>Agaricomycetes</taxon>
        <taxon>Polyporales</taxon>
        <taxon>Irpicaceae</taxon>
        <taxon>Irpex</taxon>
    </lineage>
</organism>